<dbReference type="STRING" id="35525.A0A164VQ12"/>
<comment type="cofactor">
    <cofactor evidence="1 14">
        <name>heme</name>
        <dbReference type="ChEBI" id="CHEBI:30413"/>
    </cofactor>
</comment>
<feature type="signal peptide" evidence="16">
    <location>
        <begin position="1"/>
        <end position="22"/>
    </location>
</feature>
<evidence type="ECO:0000313" key="17">
    <source>
        <dbReference type="EMBL" id="KZS12537.1"/>
    </source>
</evidence>
<evidence type="ECO:0000256" key="6">
    <source>
        <dbReference type="ARBA" id="ARBA00022617"/>
    </source>
</evidence>
<dbReference type="InterPro" id="IPR002401">
    <property type="entry name" value="Cyt_P450_E_grp-I"/>
</dbReference>
<keyword evidence="18" id="KW-1185">Reference proteome</keyword>
<keyword evidence="10" id="KW-0560">Oxidoreductase</keyword>
<sequence>MWEAFFAAILLVLCLLAILFLGHHRWENSSYVKTIDRIPGPKKKPIFGNATALPKEIDEIMQTIQGKWVRQFGRIYRNWLGFRPFVQISSPIFMEKILASQTFIEKSTSYNILRPWLGGGLLLASGDRWRKNRRLLTPAFHFQILDNFFDVFNKNADILCQQLAKASISNKGQFTEEIDVFPFLKKCTLDIICEAAMGIKINAQLEDTQYLRDVHRISEIVVERFFSSSNFLPDWLYHWMPHGREHTKILERLHGFTSKVIQERKQEIAQGRLEGDVNGEDLGGLKKRRAFLDLILMAVKGGVELSDVDIRNEVDTFMFEGHDTTAAALVWLLYCMATNPGHQELVRQELDELEMITALLVAILLVLITVLFLAYRRWECSSFVKTIDLIPGPKKRPIVGNATSLPRESDEIMQTIQGKWIKQFGRIYRSWLGFRTFVHISTPHFVEKILTSQTFIEKGKSYSILTPWLGEGLLLATGAKWKKNRRLLTPAFHFQILDNFFDVFNKNADILCDQLAKAQSSEGVKETDVFPFLKKCTLDIICEAAMGIKINAQLEDTEYIRNVHRISEIVVERFFSFGHFLPDWAYHCTSKGREHFKILKQIHGFTSKVIRERKEEIAREEVQNNDAENSEEIKKRRAFLDLMLLAVKDGVELSEVEIRNEVDTFMFEGHDTTASALVWFLYCMGTNLEHQELVREELNDVFGNSDRSCTIEDANKLKYLECCIKESLRLYPAVPNITRYISEDFELGGYKIPTGASLSVQIYALHRNEDYFPDPDIFKPERFQMDESIGRHAFAFVPFSAGPRNCIGQRFAMFEEKVLASALLRRFKISYNLAKHGPSKANAELVLRPKHGMPLNLVSFS</sequence>
<dbReference type="Pfam" id="PF00067">
    <property type="entry name" value="p450"/>
    <property type="match status" value="2"/>
</dbReference>
<dbReference type="GO" id="GO:0020037">
    <property type="term" value="F:heme binding"/>
    <property type="evidence" value="ECO:0007669"/>
    <property type="project" value="InterPro"/>
</dbReference>
<keyword evidence="11 14" id="KW-0408">Iron</keyword>
<dbReference type="Proteomes" id="UP000076858">
    <property type="component" value="Unassembled WGS sequence"/>
</dbReference>
<evidence type="ECO:0000256" key="13">
    <source>
        <dbReference type="ARBA" id="ARBA00023136"/>
    </source>
</evidence>
<name>A0A164VQ12_9CRUS</name>
<evidence type="ECO:0000256" key="7">
    <source>
        <dbReference type="ARBA" id="ARBA00022723"/>
    </source>
</evidence>
<evidence type="ECO:0000256" key="2">
    <source>
        <dbReference type="ARBA" id="ARBA00003690"/>
    </source>
</evidence>
<keyword evidence="6 14" id="KW-0349">Heme</keyword>
<keyword evidence="12" id="KW-0503">Monooxygenase</keyword>
<dbReference type="PROSITE" id="PS00086">
    <property type="entry name" value="CYTOCHROME_P450"/>
    <property type="match status" value="1"/>
</dbReference>
<comment type="subcellular location">
    <subcellularLocation>
        <location evidence="4">Endoplasmic reticulum membrane</location>
        <topology evidence="4">Peripheral membrane protein</topology>
    </subcellularLocation>
    <subcellularLocation>
        <location evidence="3">Microsome membrane</location>
        <topology evidence="3">Peripheral membrane protein</topology>
    </subcellularLocation>
</comment>
<dbReference type="PRINTS" id="PR00385">
    <property type="entry name" value="P450"/>
</dbReference>
<keyword evidence="7 14" id="KW-0479">Metal-binding</keyword>
<evidence type="ECO:0000256" key="4">
    <source>
        <dbReference type="ARBA" id="ARBA00004406"/>
    </source>
</evidence>
<evidence type="ECO:0000256" key="5">
    <source>
        <dbReference type="ARBA" id="ARBA00010617"/>
    </source>
</evidence>
<comment type="caution">
    <text evidence="17">The sequence shown here is derived from an EMBL/GenBank/DDBJ whole genome shotgun (WGS) entry which is preliminary data.</text>
</comment>
<keyword evidence="8" id="KW-0256">Endoplasmic reticulum</keyword>
<evidence type="ECO:0000256" key="15">
    <source>
        <dbReference type="SAM" id="Phobius"/>
    </source>
</evidence>
<keyword evidence="15" id="KW-0812">Transmembrane</keyword>
<evidence type="ECO:0000256" key="10">
    <source>
        <dbReference type="ARBA" id="ARBA00023002"/>
    </source>
</evidence>
<accession>A0A164VQ12</accession>
<keyword evidence="9" id="KW-0492">Microsome</keyword>
<protein>
    <submittedName>
        <fullName evidence="17">Cholesterol 24-hydroxylase</fullName>
    </submittedName>
</protein>
<keyword evidence="15" id="KW-1133">Transmembrane helix</keyword>
<dbReference type="GO" id="GO:0004497">
    <property type="term" value="F:monooxygenase activity"/>
    <property type="evidence" value="ECO:0007669"/>
    <property type="project" value="UniProtKB-KW"/>
</dbReference>
<dbReference type="AlphaFoldDB" id="A0A164VQ12"/>
<evidence type="ECO:0000256" key="16">
    <source>
        <dbReference type="SAM" id="SignalP"/>
    </source>
</evidence>
<dbReference type="PANTHER" id="PTHR24291:SF201">
    <property type="entry name" value="CYTOCHROME P450, FAMILY 4, SUBFAMILY B, POLYPEPTIDE 7"/>
    <property type="match status" value="1"/>
</dbReference>
<dbReference type="EMBL" id="LRGB01001361">
    <property type="protein sequence ID" value="KZS12537.1"/>
    <property type="molecule type" value="Genomic_DNA"/>
</dbReference>
<organism evidence="17 18">
    <name type="scientific">Daphnia magna</name>
    <dbReference type="NCBI Taxonomy" id="35525"/>
    <lineage>
        <taxon>Eukaryota</taxon>
        <taxon>Metazoa</taxon>
        <taxon>Ecdysozoa</taxon>
        <taxon>Arthropoda</taxon>
        <taxon>Crustacea</taxon>
        <taxon>Branchiopoda</taxon>
        <taxon>Diplostraca</taxon>
        <taxon>Cladocera</taxon>
        <taxon>Anomopoda</taxon>
        <taxon>Daphniidae</taxon>
        <taxon>Daphnia</taxon>
    </lineage>
</organism>
<dbReference type="GO" id="GO:0005506">
    <property type="term" value="F:iron ion binding"/>
    <property type="evidence" value="ECO:0007669"/>
    <property type="project" value="InterPro"/>
</dbReference>
<dbReference type="OrthoDB" id="6340661at2759"/>
<dbReference type="FunFam" id="1.10.630.10:FF:000035">
    <property type="entry name" value="CYtochrome P450 family"/>
    <property type="match status" value="1"/>
</dbReference>
<feature type="chain" id="PRO_5007853902" evidence="16">
    <location>
        <begin position="23"/>
        <end position="861"/>
    </location>
</feature>
<evidence type="ECO:0000256" key="1">
    <source>
        <dbReference type="ARBA" id="ARBA00001971"/>
    </source>
</evidence>
<feature type="transmembrane region" description="Helical" evidence="15">
    <location>
        <begin position="355"/>
        <end position="375"/>
    </location>
</feature>
<dbReference type="InterPro" id="IPR036396">
    <property type="entry name" value="Cyt_P450_sf"/>
</dbReference>
<gene>
    <name evidence="17" type="ORF">APZ42_022682</name>
</gene>
<dbReference type="CDD" id="cd20628">
    <property type="entry name" value="CYP4"/>
    <property type="match status" value="1"/>
</dbReference>
<comment type="function">
    <text evidence="2">May be involved in the metabolism of insect hormones and in the breakdown of synthetic insecticides.</text>
</comment>
<dbReference type="PANTHER" id="PTHR24291">
    <property type="entry name" value="CYTOCHROME P450 FAMILY 4"/>
    <property type="match status" value="1"/>
</dbReference>
<dbReference type="PRINTS" id="PR00463">
    <property type="entry name" value="EP450I"/>
</dbReference>
<evidence type="ECO:0000256" key="12">
    <source>
        <dbReference type="ARBA" id="ARBA00023033"/>
    </source>
</evidence>
<dbReference type="GO" id="GO:0016705">
    <property type="term" value="F:oxidoreductase activity, acting on paired donors, with incorporation or reduction of molecular oxygen"/>
    <property type="evidence" value="ECO:0007669"/>
    <property type="project" value="InterPro"/>
</dbReference>
<evidence type="ECO:0000256" key="11">
    <source>
        <dbReference type="ARBA" id="ARBA00023004"/>
    </source>
</evidence>
<dbReference type="InterPro" id="IPR017972">
    <property type="entry name" value="Cyt_P450_CS"/>
</dbReference>
<dbReference type="Gene3D" id="1.10.630.10">
    <property type="entry name" value="Cytochrome P450"/>
    <property type="match status" value="2"/>
</dbReference>
<reference evidence="17 18" key="1">
    <citation type="submission" date="2016-03" db="EMBL/GenBank/DDBJ databases">
        <title>EvidentialGene: Evidence-directed Construction of Genes on Genomes.</title>
        <authorList>
            <person name="Gilbert D.G."/>
            <person name="Choi J.-H."/>
            <person name="Mockaitis K."/>
            <person name="Colbourne J."/>
            <person name="Pfrender M."/>
        </authorList>
    </citation>
    <scope>NUCLEOTIDE SEQUENCE [LARGE SCALE GENOMIC DNA]</scope>
    <source>
        <strain evidence="17 18">Xinb3</strain>
        <tissue evidence="17">Complete organism</tissue>
    </source>
</reference>
<proteinExistence type="inferred from homology"/>
<evidence type="ECO:0000256" key="9">
    <source>
        <dbReference type="ARBA" id="ARBA00022848"/>
    </source>
</evidence>
<feature type="binding site" description="axial binding residue" evidence="14">
    <location>
        <position position="806"/>
    </location>
    <ligand>
        <name>heme</name>
        <dbReference type="ChEBI" id="CHEBI:30413"/>
    </ligand>
    <ligandPart>
        <name>Fe</name>
        <dbReference type="ChEBI" id="CHEBI:18248"/>
    </ligandPart>
</feature>
<evidence type="ECO:0000256" key="8">
    <source>
        <dbReference type="ARBA" id="ARBA00022824"/>
    </source>
</evidence>
<dbReference type="GO" id="GO:0005789">
    <property type="term" value="C:endoplasmic reticulum membrane"/>
    <property type="evidence" value="ECO:0007669"/>
    <property type="project" value="UniProtKB-SubCell"/>
</dbReference>
<dbReference type="SMR" id="A0A164VQ12"/>
<dbReference type="InterPro" id="IPR001128">
    <property type="entry name" value="Cyt_P450"/>
</dbReference>
<keyword evidence="13 15" id="KW-0472">Membrane</keyword>
<keyword evidence="16" id="KW-0732">Signal</keyword>
<evidence type="ECO:0000256" key="3">
    <source>
        <dbReference type="ARBA" id="ARBA00004174"/>
    </source>
</evidence>
<dbReference type="SUPFAM" id="SSF48264">
    <property type="entry name" value="Cytochrome P450"/>
    <property type="match status" value="2"/>
</dbReference>
<comment type="similarity">
    <text evidence="5">Belongs to the cytochrome P450 family.</text>
</comment>
<dbReference type="InterPro" id="IPR050196">
    <property type="entry name" value="Cytochrome_P450_Monoox"/>
</dbReference>
<evidence type="ECO:0000256" key="14">
    <source>
        <dbReference type="PIRSR" id="PIRSR602401-1"/>
    </source>
</evidence>
<evidence type="ECO:0000313" key="18">
    <source>
        <dbReference type="Proteomes" id="UP000076858"/>
    </source>
</evidence>